<reference evidence="2 3" key="1">
    <citation type="submission" date="2017-07" db="EMBL/GenBank/DDBJ databases">
        <title>Genome sequence of the Sordaria macrospora wild type strain R19027.</title>
        <authorList>
            <person name="Nowrousian M."/>
            <person name="Teichert I."/>
            <person name="Kueck U."/>
        </authorList>
    </citation>
    <scope>NUCLEOTIDE SEQUENCE [LARGE SCALE GENOMIC DNA]</scope>
    <source>
        <strain evidence="2 3">R19027</strain>
        <tissue evidence="2">Mycelium</tissue>
    </source>
</reference>
<dbReference type="OMA" id="VWIDANC"/>
<organism evidence="2 3">
    <name type="scientific">Sordaria macrospora</name>
    <dbReference type="NCBI Taxonomy" id="5147"/>
    <lineage>
        <taxon>Eukaryota</taxon>
        <taxon>Fungi</taxon>
        <taxon>Dikarya</taxon>
        <taxon>Ascomycota</taxon>
        <taxon>Pezizomycotina</taxon>
        <taxon>Sordariomycetes</taxon>
        <taxon>Sordariomycetidae</taxon>
        <taxon>Sordariales</taxon>
        <taxon>Sordariaceae</taxon>
        <taxon>Sordaria</taxon>
    </lineage>
</organism>
<dbReference type="Pfam" id="PF03995">
    <property type="entry name" value="Inhibitor_I36"/>
    <property type="match status" value="1"/>
</dbReference>
<dbReference type="Proteomes" id="UP000433876">
    <property type="component" value="Unassembled WGS sequence"/>
</dbReference>
<protein>
    <submittedName>
        <fullName evidence="2">Uncharacterized protein</fullName>
    </submittedName>
</protein>
<evidence type="ECO:0000256" key="1">
    <source>
        <dbReference type="SAM" id="SignalP"/>
    </source>
</evidence>
<dbReference type="VEuPathDB" id="FungiDB:SMAC_07708"/>
<name>A0A8S9A0E4_SORMA</name>
<keyword evidence="1" id="KW-0732">Signal</keyword>
<proteinExistence type="predicted"/>
<evidence type="ECO:0000313" key="2">
    <source>
        <dbReference type="EMBL" id="KAA8634896.1"/>
    </source>
</evidence>
<dbReference type="AlphaFoldDB" id="A0A8S9A0E4"/>
<gene>
    <name evidence="2" type="ORF">SMACR_07708</name>
</gene>
<feature type="chain" id="PRO_5035915922" evidence="1">
    <location>
        <begin position="19"/>
        <end position="107"/>
    </location>
</feature>
<evidence type="ECO:0000313" key="3">
    <source>
        <dbReference type="Proteomes" id="UP000433876"/>
    </source>
</evidence>
<dbReference type="EMBL" id="NMPR01000017">
    <property type="protein sequence ID" value="KAA8634896.1"/>
    <property type="molecule type" value="Genomic_DNA"/>
</dbReference>
<sequence length="107" mass="11556">MKFTIILLTFGTTTGVLAADLVDFWTDANFLGLKHTGQGNVGECKNLPGDFNDRISSAKARSGYRCTVWIDANCNTGTTGYSFDTSSGSSFPGWINDKASSWKCVRA</sequence>
<feature type="signal peptide" evidence="1">
    <location>
        <begin position="1"/>
        <end position="18"/>
    </location>
</feature>
<dbReference type="Gene3D" id="2.60.20.10">
    <property type="entry name" value="Crystallins"/>
    <property type="match status" value="1"/>
</dbReference>
<comment type="caution">
    <text evidence="2">The sequence shown here is derived from an EMBL/GenBank/DDBJ whole genome shotgun (WGS) entry which is preliminary data.</text>
</comment>
<accession>A0A8S9A0E4</accession>